<dbReference type="AlphaFoldDB" id="A0AAN9I425"/>
<evidence type="ECO:0000313" key="1">
    <source>
        <dbReference type="EMBL" id="KAK7262870.1"/>
    </source>
</evidence>
<evidence type="ECO:0000313" key="2">
    <source>
        <dbReference type="Proteomes" id="UP001359559"/>
    </source>
</evidence>
<proteinExistence type="predicted"/>
<name>A0AAN9I425_CLITE</name>
<gene>
    <name evidence="1" type="ORF">RJT34_30451</name>
</gene>
<reference evidence="1 2" key="1">
    <citation type="submission" date="2024-01" db="EMBL/GenBank/DDBJ databases">
        <title>The genomes of 5 underutilized Papilionoideae crops provide insights into root nodulation and disease resistance.</title>
        <authorList>
            <person name="Yuan L."/>
        </authorList>
    </citation>
    <scope>NUCLEOTIDE SEQUENCE [LARGE SCALE GENOMIC DNA]</scope>
    <source>
        <strain evidence="1">LY-2023</strain>
        <tissue evidence="1">Leaf</tissue>
    </source>
</reference>
<accession>A0AAN9I425</accession>
<sequence>MNGILVTGNSDWPLGPDKRPHLSCRSHSKFFQGPPPLGTLVHHLFSKPMLFLSLRRLNLHPLNLAPGCPPGQLEY</sequence>
<comment type="caution">
    <text evidence="1">The sequence shown here is derived from an EMBL/GenBank/DDBJ whole genome shotgun (WGS) entry which is preliminary data.</text>
</comment>
<dbReference type="Proteomes" id="UP001359559">
    <property type="component" value="Unassembled WGS sequence"/>
</dbReference>
<dbReference type="EMBL" id="JAYKXN010000008">
    <property type="protein sequence ID" value="KAK7262870.1"/>
    <property type="molecule type" value="Genomic_DNA"/>
</dbReference>
<keyword evidence="2" id="KW-1185">Reference proteome</keyword>
<protein>
    <submittedName>
        <fullName evidence="1">Uncharacterized protein</fullName>
    </submittedName>
</protein>
<organism evidence="1 2">
    <name type="scientific">Clitoria ternatea</name>
    <name type="common">Butterfly pea</name>
    <dbReference type="NCBI Taxonomy" id="43366"/>
    <lineage>
        <taxon>Eukaryota</taxon>
        <taxon>Viridiplantae</taxon>
        <taxon>Streptophyta</taxon>
        <taxon>Embryophyta</taxon>
        <taxon>Tracheophyta</taxon>
        <taxon>Spermatophyta</taxon>
        <taxon>Magnoliopsida</taxon>
        <taxon>eudicotyledons</taxon>
        <taxon>Gunneridae</taxon>
        <taxon>Pentapetalae</taxon>
        <taxon>rosids</taxon>
        <taxon>fabids</taxon>
        <taxon>Fabales</taxon>
        <taxon>Fabaceae</taxon>
        <taxon>Papilionoideae</taxon>
        <taxon>50 kb inversion clade</taxon>
        <taxon>NPAAA clade</taxon>
        <taxon>indigoferoid/millettioid clade</taxon>
        <taxon>Phaseoleae</taxon>
        <taxon>Clitoria</taxon>
    </lineage>
</organism>